<organism evidence="6 7">
    <name type="scientific">Dawidia cretensis</name>
    <dbReference type="NCBI Taxonomy" id="2782350"/>
    <lineage>
        <taxon>Bacteria</taxon>
        <taxon>Pseudomonadati</taxon>
        <taxon>Bacteroidota</taxon>
        <taxon>Cytophagia</taxon>
        <taxon>Cytophagales</taxon>
        <taxon>Chryseotaleaceae</taxon>
        <taxon>Dawidia</taxon>
    </lineage>
</organism>
<keyword evidence="3" id="KW-0804">Transcription</keyword>
<dbReference type="AlphaFoldDB" id="A0AAP2DW37"/>
<evidence type="ECO:0000256" key="1">
    <source>
        <dbReference type="ARBA" id="ARBA00023015"/>
    </source>
</evidence>
<dbReference type="EMBL" id="JAHESE010000008">
    <property type="protein sequence ID" value="MBT1708680.1"/>
    <property type="molecule type" value="Genomic_DNA"/>
</dbReference>
<evidence type="ECO:0000256" key="4">
    <source>
        <dbReference type="SAM" id="MobiDB-lite"/>
    </source>
</evidence>
<evidence type="ECO:0000259" key="5">
    <source>
        <dbReference type="PROSITE" id="PS50949"/>
    </source>
</evidence>
<feature type="compositionally biased region" description="Basic and acidic residues" evidence="4">
    <location>
        <begin position="1"/>
        <end position="18"/>
    </location>
</feature>
<dbReference type="Gene3D" id="3.40.1410.10">
    <property type="entry name" value="Chorismate lyase-like"/>
    <property type="match status" value="1"/>
</dbReference>
<dbReference type="SMART" id="SM00866">
    <property type="entry name" value="UTRA"/>
    <property type="match status" value="1"/>
</dbReference>
<name>A0AAP2DW37_9BACT</name>
<dbReference type="GO" id="GO:0003700">
    <property type="term" value="F:DNA-binding transcription factor activity"/>
    <property type="evidence" value="ECO:0007669"/>
    <property type="project" value="InterPro"/>
</dbReference>
<dbReference type="GO" id="GO:0003677">
    <property type="term" value="F:DNA binding"/>
    <property type="evidence" value="ECO:0007669"/>
    <property type="project" value="UniProtKB-KW"/>
</dbReference>
<evidence type="ECO:0000313" key="7">
    <source>
        <dbReference type="Proteomes" id="UP001319080"/>
    </source>
</evidence>
<accession>A0AAP2DW37</accession>
<gene>
    <name evidence="6" type="ORF">KK062_10620</name>
</gene>
<feature type="domain" description="HTH gntR-type" evidence="5">
    <location>
        <begin position="22"/>
        <end position="90"/>
    </location>
</feature>
<keyword evidence="2" id="KW-0238">DNA-binding</keyword>
<sequence>MAVKDKSEKDPGDFKIDHSSPIPLHIQVENELRKLIESPHFQNGKLLPKEVELAKRLGISRNTIRQATNKLQHENLLVRKKGVGTTVVKKTVSTRLDNWLSFSDEMHNQGVESINHSIKVSWVNADEEVALSLGIEQDKRVLRLERLRGTGNGPFVYFISYFHPRVGFTGKEDFSRHLYEIMEHDYHTIPTISREKISAVSAKTEIAKKLGLKKGDAVLFRKRIVCDPGNRPVEYNLGYYRGDSFTYEIDIRR</sequence>
<evidence type="ECO:0000256" key="3">
    <source>
        <dbReference type="ARBA" id="ARBA00023163"/>
    </source>
</evidence>
<dbReference type="Proteomes" id="UP001319080">
    <property type="component" value="Unassembled WGS sequence"/>
</dbReference>
<dbReference type="Gene3D" id="1.10.10.10">
    <property type="entry name" value="Winged helix-like DNA-binding domain superfamily/Winged helix DNA-binding domain"/>
    <property type="match status" value="1"/>
</dbReference>
<dbReference type="CDD" id="cd07377">
    <property type="entry name" value="WHTH_GntR"/>
    <property type="match status" value="1"/>
</dbReference>
<dbReference type="PROSITE" id="PS50949">
    <property type="entry name" value="HTH_GNTR"/>
    <property type="match status" value="1"/>
</dbReference>
<dbReference type="InterPro" id="IPR011663">
    <property type="entry name" value="UTRA"/>
</dbReference>
<dbReference type="InterPro" id="IPR000524">
    <property type="entry name" value="Tscrpt_reg_HTH_GntR"/>
</dbReference>
<dbReference type="SUPFAM" id="SSF46785">
    <property type="entry name" value="Winged helix' DNA-binding domain"/>
    <property type="match status" value="1"/>
</dbReference>
<keyword evidence="7" id="KW-1185">Reference proteome</keyword>
<feature type="region of interest" description="Disordered" evidence="4">
    <location>
        <begin position="1"/>
        <end position="20"/>
    </location>
</feature>
<dbReference type="SMART" id="SM00345">
    <property type="entry name" value="HTH_GNTR"/>
    <property type="match status" value="1"/>
</dbReference>
<reference evidence="6 7" key="1">
    <citation type="submission" date="2021-05" db="EMBL/GenBank/DDBJ databases">
        <title>A Polyphasic approach of four new species of the genus Ohtaekwangia: Ohtaekwangia histidinii sp. nov., Ohtaekwangia cretensis sp. nov., Ohtaekwangia indiensis sp. nov., Ohtaekwangia reichenbachii sp. nov. from diverse environment.</title>
        <authorList>
            <person name="Octaviana S."/>
        </authorList>
    </citation>
    <scope>NUCLEOTIDE SEQUENCE [LARGE SCALE GENOMIC DNA]</scope>
    <source>
        <strain evidence="6 7">PWU5</strain>
    </source>
</reference>
<keyword evidence="1" id="KW-0805">Transcription regulation</keyword>
<dbReference type="Pfam" id="PF07702">
    <property type="entry name" value="UTRA"/>
    <property type="match status" value="1"/>
</dbReference>
<comment type="caution">
    <text evidence="6">The sequence shown here is derived from an EMBL/GenBank/DDBJ whole genome shotgun (WGS) entry which is preliminary data.</text>
</comment>
<protein>
    <submittedName>
        <fullName evidence="6">GntR family transcriptional regulator</fullName>
    </submittedName>
</protein>
<dbReference type="InterPro" id="IPR050679">
    <property type="entry name" value="Bact_HTH_transcr_reg"/>
</dbReference>
<dbReference type="GO" id="GO:0045892">
    <property type="term" value="P:negative regulation of DNA-templated transcription"/>
    <property type="evidence" value="ECO:0007669"/>
    <property type="project" value="TreeGrafter"/>
</dbReference>
<dbReference type="PANTHER" id="PTHR44846:SF1">
    <property type="entry name" value="MANNOSYL-D-GLYCERATE TRANSPORT_METABOLISM SYSTEM REPRESSOR MNGR-RELATED"/>
    <property type="match status" value="1"/>
</dbReference>
<dbReference type="SUPFAM" id="SSF64288">
    <property type="entry name" value="Chorismate lyase-like"/>
    <property type="match status" value="1"/>
</dbReference>
<evidence type="ECO:0000256" key="2">
    <source>
        <dbReference type="ARBA" id="ARBA00023125"/>
    </source>
</evidence>
<evidence type="ECO:0000313" key="6">
    <source>
        <dbReference type="EMBL" id="MBT1708680.1"/>
    </source>
</evidence>
<dbReference type="InterPro" id="IPR028978">
    <property type="entry name" value="Chorismate_lyase_/UTRA_dom_sf"/>
</dbReference>
<dbReference type="PANTHER" id="PTHR44846">
    <property type="entry name" value="MANNOSYL-D-GLYCERATE TRANSPORT/METABOLISM SYSTEM REPRESSOR MNGR-RELATED"/>
    <property type="match status" value="1"/>
</dbReference>
<dbReference type="RefSeq" id="WP_254084274.1">
    <property type="nucleotide sequence ID" value="NZ_JAHESE010000008.1"/>
</dbReference>
<proteinExistence type="predicted"/>
<dbReference type="InterPro" id="IPR036390">
    <property type="entry name" value="WH_DNA-bd_sf"/>
</dbReference>
<dbReference type="PRINTS" id="PR00035">
    <property type="entry name" value="HTHGNTR"/>
</dbReference>
<dbReference type="InterPro" id="IPR036388">
    <property type="entry name" value="WH-like_DNA-bd_sf"/>
</dbReference>
<dbReference type="Pfam" id="PF00392">
    <property type="entry name" value="GntR"/>
    <property type="match status" value="1"/>
</dbReference>